<dbReference type="GO" id="GO:0035267">
    <property type="term" value="C:NuA4 histone acetyltransferase complex"/>
    <property type="evidence" value="ECO:0007669"/>
    <property type="project" value="TreeGrafter"/>
</dbReference>
<dbReference type="PANTHER" id="PTHR46459">
    <property type="entry name" value="E1A-BINDING PROTEIN P400-RELATED"/>
    <property type="match status" value="1"/>
</dbReference>
<sequence length="214" mass="21510">PAGTAGTQVVHTQQRTVTATAAPAEVVAIATGPGVRAVTPVTASAVVSTTLSPVQSQTRPLVTQVTPHKLQQPQQQVAAAAAAQGQQAAGAQQATQVPAAQAAQANPQLAAVTTPRTGAVLTTSLPMARLARVPTQGQIQAQAGQTAQVTLTKPPVVSMPAVVSSAGVTTLPVTVAGISVAIGQPQKTGPVLASSFPQMQVQQLIQMKKQHQAT</sequence>
<name>A0A3Q0SR02_AMPCI</name>
<reference evidence="1" key="2">
    <citation type="submission" date="2025-09" db="UniProtKB">
        <authorList>
            <consortium name="Ensembl"/>
        </authorList>
    </citation>
    <scope>IDENTIFICATION</scope>
</reference>
<dbReference type="GO" id="GO:0000812">
    <property type="term" value="C:Swr1 complex"/>
    <property type="evidence" value="ECO:0007669"/>
    <property type="project" value="TreeGrafter"/>
</dbReference>
<evidence type="ECO:0000313" key="1">
    <source>
        <dbReference type="Ensembl" id="ENSACIP00000025776.1"/>
    </source>
</evidence>
<dbReference type="GO" id="GO:0003682">
    <property type="term" value="F:chromatin binding"/>
    <property type="evidence" value="ECO:0007669"/>
    <property type="project" value="TreeGrafter"/>
</dbReference>
<dbReference type="Ensembl" id="ENSACIT00000026453.1">
    <property type="protein sequence ID" value="ENSACIP00000025776.1"/>
    <property type="gene ID" value="ENSACIG00000019966.1"/>
</dbReference>
<evidence type="ECO:0000313" key="2">
    <source>
        <dbReference type="Proteomes" id="UP000261340"/>
    </source>
</evidence>
<reference evidence="1" key="1">
    <citation type="submission" date="2025-08" db="UniProtKB">
        <authorList>
            <consortium name="Ensembl"/>
        </authorList>
    </citation>
    <scope>IDENTIFICATION</scope>
</reference>
<dbReference type="PANTHER" id="PTHR46459:SF1">
    <property type="entry name" value="E1A-BINDING PROTEIN P400"/>
    <property type="match status" value="1"/>
</dbReference>
<organism evidence="1 2">
    <name type="scientific">Amphilophus citrinellus</name>
    <name type="common">Midas cichlid</name>
    <name type="synonym">Cichlasoma citrinellum</name>
    <dbReference type="NCBI Taxonomy" id="61819"/>
    <lineage>
        <taxon>Eukaryota</taxon>
        <taxon>Metazoa</taxon>
        <taxon>Chordata</taxon>
        <taxon>Craniata</taxon>
        <taxon>Vertebrata</taxon>
        <taxon>Euteleostomi</taxon>
        <taxon>Actinopterygii</taxon>
        <taxon>Neopterygii</taxon>
        <taxon>Teleostei</taxon>
        <taxon>Neoteleostei</taxon>
        <taxon>Acanthomorphata</taxon>
        <taxon>Ovalentaria</taxon>
        <taxon>Cichlomorphae</taxon>
        <taxon>Cichliformes</taxon>
        <taxon>Cichlidae</taxon>
        <taxon>New World cichlids</taxon>
        <taxon>Cichlasomatinae</taxon>
        <taxon>Heroini</taxon>
        <taxon>Amphilophus</taxon>
    </lineage>
</organism>
<accession>A0A3Q0SR02</accession>
<dbReference type="AlphaFoldDB" id="A0A3Q0SR02"/>
<dbReference type="Proteomes" id="UP000261340">
    <property type="component" value="Unplaced"/>
</dbReference>
<dbReference type="STRING" id="61819.ENSACIP00000025776"/>
<keyword evidence="2" id="KW-1185">Reference proteome</keyword>
<protein>
    <recommendedName>
        <fullName evidence="3">E1A binding protein p400</fullName>
    </recommendedName>
</protein>
<dbReference type="GO" id="GO:0006281">
    <property type="term" value="P:DNA repair"/>
    <property type="evidence" value="ECO:0007669"/>
    <property type="project" value="TreeGrafter"/>
</dbReference>
<proteinExistence type="predicted"/>
<evidence type="ECO:0008006" key="3">
    <source>
        <dbReference type="Google" id="ProtNLM"/>
    </source>
</evidence>